<dbReference type="Proteomes" id="UP000002358">
    <property type="component" value="Chromosome 4"/>
</dbReference>
<feature type="compositionally biased region" description="Basic and acidic residues" evidence="1">
    <location>
        <begin position="197"/>
        <end position="210"/>
    </location>
</feature>
<reference evidence="3" key="1">
    <citation type="submission" date="2021-01" db="UniProtKB">
        <authorList>
            <consortium name="EnsemblMetazoa"/>
        </authorList>
    </citation>
    <scope>IDENTIFICATION</scope>
</reference>
<dbReference type="SMR" id="A0A7M7G282"/>
<feature type="region of interest" description="Disordered" evidence="1">
    <location>
        <begin position="191"/>
        <end position="355"/>
    </location>
</feature>
<evidence type="ECO:0000313" key="3">
    <source>
        <dbReference type="EnsemblMetazoa" id="XP_001599937"/>
    </source>
</evidence>
<evidence type="ECO:0000256" key="1">
    <source>
        <dbReference type="SAM" id="MobiDB-lite"/>
    </source>
</evidence>
<gene>
    <name evidence="3" type="primary">107981075</name>
</gene>
<keyword evidence="4" id="KW-1185">Reference proteome</keyword>
<accession>A0A7M7G282</accession>
<evidence type="ECO:0000256" key="2">
    <source>
        <dbReference type="SAM" id="Phobius"/>
    </source>
</evidence>
<name>A0A7M7G282_NASVI</name>
<dbReference type="OrthoDB" id="7700758at2759"/>
<dbReference type="InParanoid" id="A0A7M7G282"/>
<feature type="compositionally biased region" description="Basic and acidic residues" evidence="1">
    <location>
        <begin position="222"/>
        <end position="266"/>
    </location>
</feature>
<evidence type="ECO:0000313" key="4">
    <source>
        <dbReference type="Proteomes" id="UP000002358"/>
    </source>
</evidence>
<proteinExistence type="predicted"/>
<protein>
    <submittedName>
        <fullName evidence="3">Uncharacterized protein</fullName>
    </submittedName>
</protein>
<organism evidence="3 4">
    <name type="scientific">Nasonia vitripennis</name>
    <name type="common">Parasitic wasp</name>
    <dbReference type="NCBI Taxonomy" id="7425"/>
    <lineage>
        <taxon>Eukaryota</taxon>
        <taxon>Metazoa</taxon>
        <taxon>Ecdysozoa</taxon>
        <taxon>Arthropoda</taxon>
        <taxon>Hexapoda</taxon>
        <taxon>Insecta</taxon>
        <taxon>Pterygota</taxon>
        <taxon>Neoptera</taxon>
        <taxon>Endopterygota</taxon>
        <taxon>Hymenoptera</taxon>
        <taxon>Apocrita</taxon>
        <taxon>Proctotrupomorpha</taxon>
        <taxon>Chalcidoidea</taxon>
        <taxon>Pteromalidae</taxon>
        <taxon>Pteromalinae</taxon>
        <taxon>Nasonia</taxon>
    </lineage>
</organism>
<feature type="compositionally biased region" description="Polar residues" evidence="1">
    <location>
        <begin position="270"/>
        <end position="286"/>
    </location>
</feature>
<keyword evidence="2" id="KW-0812">Transmembrane</keyword>
<dbReference type="AlphaFoldDB" id="A0A7M7G282"/>
<feature type="compositionally biased region" description="Basic and acidic residues" evidence="1">
    <location>
        <begin position="287"/>
        <end position="324"/>
    </location>
</feature>
<feature type="transmembrane region" description="Helical" evidence="2">
    <location>
        <begin position="45"/>
        <end position="63"/>
    </location>
</feature>
<feature type="compositionally biased region" description="Acidic residues" evidence="1">
    <location>
        <begin position="334"/>
        <end position="343"/>
    </location>
</feature>
<dbReference type="EnsemblMetazoa" id="XM_001599887">
    <property type="protein sequence ID" value="XP_001599937"/>
    <property type="gene ID" value="LOC107981075"/>
</dbReference>
<dbReference type="KEGG" id="nvi:107981075"/>
<keyword evidence="2" id="KW-1133">Transmembrane helix</keyword>
<keyword evidence="2" id="KW-0472">Membrane</keyword>
<sequence>MSQCQKICDCEVYDNMGDHRAALIKMELPKYDESYGGTSYTICRAIRFVGYVVVLVLLFYSLWRIHVIELTLVDSDRFANVSKIIALGNSNILHRRVARSVKGTNNLVDPNAFEFEKEMARGGMLTSKNETPLPPKKKLRSKEDFYSLVNALFDAIQRMHNDTERSHFDRNMRAVFQAWFPVFDALLPTDLTENNTEETRNTRSVDKSSEELSGENKNNQRIARDVDKSSDESSEEKKDKQRITRDADKSSEESSEEKKDKQDKPRQVRSLMSTSDESSEEQTLGENEQKDVTTEVPKKETEKKVENNKGEQKSSEESSEENNKNRRKRSFDNDSGESAESDSSESHESEKMSQSQAVLVKYNSIHHFDKGYLLVGRRHEQISSESSESLESSEESFMKKKYQNRYDPGFYKIGYRFVTGRPYYVKNDISHN</sequence>